<evidence type="ECO:0000313" key="2">
    <source>
        <dbReference type="Proteomes" id="UP001285263"/>
    </source>
</evidence>
<gene>
    <name evidence="1" type="ORF">SNE35_29880</name>
</gene>
<evidence type="ECO:0008006" key="3">
    <source>
        <dbReference type="Google" id="ProtNLM"/>
    </source>
</evidence>
<proteinExistence type="predicted"/>
<accession>A0ABU5DR07</accession>
<dbReference type="RefSeq" id="WP_320426711.1">
    <property type="nucleotide sequence ID" value="NZ_JAXCLA010000011.1"/>
</dbReference>
<comment type="caution">
    <text evidence="1">The sequence shown here is derived from an EMBL/GenBank/DDBJ whole genome shotgun (WGS) entry which is preliminary data.</text>
</comment>
<dbReference type="Proteomes" id="UP001285263">
    <property type="component" value="Unassembled WGS sequence"/>
</dbReference>
<keyword evidence="2" id="KW-1185">Reference proteome</keyword>
<organism evidence="1 2">
    <name type="scientific">Roseateles agri</name>
    <dbReference type="NCBI Taxonomy" id="3098619"/>
    <lineage>
        <taxon>Bacteria</taxon>
        <taxon>Pseudomonadati</taxon>
        <taxon>Pseudomonadota</taxon>
        <taxon>Betaproteobacteria</taxon>
        <taxon>Burkholderiales</taxon>
        <taxon>Sphaerotilaceae</taxon>
        <taxon>Roseateles</taxon>
    </lineage>
</organism>
<reference evidence="1 2" key="1">
    <citation type="submission" date="2023-11" db="EMBL/GenBank/DDBJ databases">
        <title>Paucibacter sp. nov., isolated from fresh soil in Korea.</title>
        <authorList>
            <person name="Le N.T.T."/>
        </authorList>
    </citation>
    <scope>NUCLEOTIDE SEQUENCE [LARGE SCALE GENOMIC DNA]</scope>
    <source>
        <strain evidence="1 2">R3-3</strain>
    </source>
</reference>
<evidence type="ECO:0000313" key="1">
    <source>
        <dbReference type="EMBL" id="MDY0748746.1"/>
    </source>
</evidence>
<dbReference type="Gene3D" id="3.10.580.10">
    <property type="entry name" value="CBS-domain"/>
    <property type="match status" value="1"/>
</dbReference>
<dbReference type="EMBL" id="JAXCLA010000011">
    <property type="protein sequence ID" value="MDY0748746.1"/>
    <property type="molecule type" value="Genomic_DNA"/>
</dbReference>
<dbReference type="SUPFAM" id="SSF54631">
    <property type="entry name" value="CBS-domain pair"/>
    <property type="match status" value="1"/>
</dbReference>
<dbReference type="InterPro" id="IPR046342">
    <property type="entry name" value="CBS_dom_sf"/>
</dbReference>
<protein>
    <recommendedName>
        <fullName evidence="3">CBS domain-containing protein</fullName>
    </recommendedName>
</protein>
<name>A0ABU5DR07_9BURK</name>
<sequence length="264" mass="29610">MNPKIPVEIPTLSWSERVYYRDQLRAGRYAALADAEGFQAICFAVEALGMRLYGKKEALGGYKTSLAVLARDSLVLSELAFRDSARFSDFGSLFGLVYSARNDAMHTGVYARHATAAAIELCIGLEEALMKEQQIARRSAKDFMVKSPIIVEPWQPIAYARQLMLTHSFSFIPVYIENQWWLISEGAMARFLNVPRPEKMRVFAVPITEARAAGLTLIKAEVIDMNTSVDDLLSPANDERDPRLWLVEENPGRLCGVLSPFELM</sequence>